<gene>
    <name evidence="2" type="ORF">HAPAU_21180</name>
</gene>
<keyword evidence="1" id="KW-0812">Transmembrane</keyword>
<evidence type="ECO:0000256" key="1">
    <source>
        <dbReference type="SAM" id="Phobius"/>
    </source>
</evidence>
<comment type="caution">
    <text evidence="2">The sequence shown here is derived from an EMBL/GenBank/DDBJ whole genome shotgun (WGS) entry which is preliminary data.</text>
</comment>
<evidence type="ECO:0008006" key="4">
    <source>
        <dbReference type="Google" id="ProtNLM"/>
    </source>
</evidence>
<dbReference type="Proteomes" id="UP000075321">
    <property type="component" value="Unassembled WGS sequence"/>
</dbReference>
<dbReference type="RefSeq" id="WP_245634072.1">
    <property type="nucleotide sequence ID" value="NZ_LTAZ01000005.1"/>
</dbReference>
<keyword evidence="1" id="KW-1133">Transmembrane helix</keyword>
<protein>
    <recommendedName>
        <fullName evidence="4">Tripartite tricarboxylate transporter TctB family protein</fullName>
    </recommendedName>
</protein>
<feature type="transmembrane region" description="Helical" evidence="1">
    <location>
        <begin position="158"/>
        <end position="179"/>
    </location>
</feature>
<evidence type="ECO:0000313" key="3">
    <source>
        <dbReference type="Proteomes" id="UP000075321"/>
    </source>
</evidence>
<organism evidence="2 3">
    <name type="scientific">Halalkalicoccus paucihalophilus</name>
    <dbReference type="NCBI Taxonomy" id="1008153"/>
    <lineage>
        <taxon>Archaea</taxon>
        <taxon>Methanobacteriati</taxon>
        <taxon>Methanobacteriota</taxon>
        <taxon>Stenosarchaea group</taxon>
        <taxon>Halobacteria</taxon>
        <taxon>Halobacteriales</taxon>
        <taxon>Halococcaceae</taxon>
        <taxon>Halalkalicoccus</taxon>
    </lineage>
</organism>
<keyword evidence="3" id="KW-1185">Reference proteome</keyword>
<dbReference type="EMBL" id="LTAZ01000005">
    <property type="protein sequence ID" value="KYH25446.1"/>
    <property type="molecule type" value="Genomic_DNA"/>
</dbReference>
<keyword evidence="1" id="KW-0472">Membrane</keyword>
<sequence length="201" mass="22105">MSIKNKYEQATPEHVMLVVLLVLSVVFLIEPIVSNYPDDARVFPQMTAAVVFVGSLLLLVRNYLPGALGTVVNESINITTSDSSAQEQVAQREAEQTGSAPKRTLGREYGYEVNDTVFMVVSSTIYFFAGWAAGFLFVTPLFVLAYTTWFRIRTAVGVGLAVLSTVIVYLFIEFLLLPLDQGQILDFSPFLEPIGLVVGVI</sequence>
<evidence type="ECO:0000313" key="2">
    <source>
        <dbReference type="EMBL" id="KYH25446.1"/>
    </source>
</evidence>
<proteinExistence type="predicted"/>
<accession>A0A151ACL7</accession>
<name>A0A151ACL7_9EURY</name>
<feature type="transmembrane region" description="Helical" evidence="1">
    <location>
        <begin position="46"/>
        <end position="64"/>
    </location>
</feature>
<dbReference type="AlphaFoldDB" id="A0A151ACL7"/>
<reference evidence="2 3" key="1">
    <citation type="submission" date="2016-02" db="EMBL/GenBank/DDBJ databases">
        <title>Genome sequence of Halalkalicoccus paucihalophilus DSM 24557.</title>
        <authorList>
            <person name="Poehlein A."/>
            <person name="Daniel R."/>
        </authorList>
    </citation>
    <scope>NUCLEOTIDE SEQUENCE [LARGE SCALE GENOMIC DNA]</scope>
    <source>
        <strain evidence="2 3">DSM 24557</strain>
    </source>
</reference>
<feature type="transmembrane region" description="Helical" evidence="1">
    <location>
        <begin position="15"/>
        <end position="34"/>
    </location>
</feature>
<dbReference type="PATRIC" id="fig|1008153.3.peg.2157"/>
<feature type="transmembrane region" description="Helical" evidence="1">
    <location>
        <begin position="125"/>
        <end position="146"/>
    </location>
</feature>